<sequence length="140" mass="15402">MVLIVQSKPVPAGSGLVLRHIRGGSGLWVTVCDTSKPWTPIALESLEASRKSQHLKGLKIFLLCCREIETRKIKEEKAGSKPLLGLQNQSGKETHGTVLKAIATNLNIPSISQTKVERLGDSSKRTMKNYFSHDRKADPD</sequence>
<dbReference type="AlphaFoldDB" id="A0AAV7F7Z4"/>
<reference evidence="1 2" key="1">
    <citation type="submission" date="2021-07" db="EMBL/GenBank/DDBJ databases">
        <title>The Aristolochia fimbriata genome: insights into angiosperm evolution, floral development and chemical biosynthesis.</title>
        <authorList>
            <person name="Jiao Y."/>
        </authorList>
    </citation>
    <scope>NUCLEOTIDE SEQUENCE [LARGE SCALE GENOMIC DNA]</scope>
    <source>
        <strain evidence="1">IBCAS-2021</strain>
        <tissue evidence="1">Leaf</tissue>
    </source>
</reference>
<accession>A0AAV7F7Z4</accession>
<gene>
    <name evidence="1" type="ORF">H6P81_000610</name>
</gene>
<evidence type="ECO:0000313" key="2">
    <source>
        <dbReference type="Proteomes" id="UP000825729"/>
    </source>
</evidence>
<protein>
    <submittedName>
        <fullName evidence="1">Uncharacterized protein</fullName>
    </submittedName>
</protein>
<comment type="caution">
    <text evidence="1">The sequence shown here is derived from an EMBL/GenBank/DDBJ whole genome shotgun (WGS) entry which is preliminary data.</text>
</comment>
<dbReference type="Proteomes" id="UP000825729">
    <property type="component" value="Unassembled WGS sequence"/>
</dbReference>
<keyword evidence="2" id="KW-1185">Reference proteome</keyword>
<proteinExistence type="predicted"/>
<evidence type="ECO:0000313" key="1">
    <source>
        <dbReference type="EMBL" id="KAG9456102.1"/>
    </source>
</evidence>
<organism evidence="1 2">
    <name type="scientific">Aristolochia fimbriata</name>
    <name type="common">White veined hardy Dutchman's pipe vine</name>
    <dbReference type="NCBI Taxonomy" id="158543"/>
    <lineage>
        <taxon>Eukaryota</taxon>
        <taxon>Viridiplantae</taxon>
        <taxon>Streptophyta</taxon>
        <taxon>Embryophyta</taxon>
        <taxon>Tracheophyta</taxon>
        <taxon>Spermatophyta</taxon>
        <taxon>Magnoliopsida</taxon>
        <taxon>Magnoliidae</taxon>
        <taxon>Piperales</taxon>
        <taxon>Aristolochiaceae</taxon>
        <taxon>Aristolochia</taxon>
    </lineage>
</organism>
<name>A0AAV7F7Z4_ARIFI</name>
<dbReference type="EMBL" id="JAINDJ010000002">
    <property type="protein sequence ID" value="KAG9456102.1"/>
    <property type="molecule type" value="Genomic_DNA"/>
</dbReference>